<reference evidence="2 3" key="1">
    <citation type="journal article" date="2019" name="Sci. Rep.">
        <title>Orb-weaving spider Araneus ventricosus genome elucidates the spidroin gene catalogue.</title>
        <authorList>
            <person name="Kono N."/>
            <person name="Nakamura H."/>
            <person name="Ohtoshi R."/>
            <person name="Moran D.A.P."/>
            <person name="Shinohara A."/>
            <person name="Yoshida Y."/>
            <person name="Fujiwara M."/>
            <person name="Mori M."/>
            <person name="Tomita M."/>
            <person name="Arakawa K."/>
        </authorList>
    </citation>
    <scope>NUCLEOTIDE SEQUENCE [LARGE SCALE GENOMIC DNA]</scope>
</reference>
<proteinExistence type="predicted"/>
<protein>
    <submittedName>
        <fullName evidence="2">Uncharacterized protein</fullName>
    </submittedName>
</protein>
<keyword evidence="3" id="KW-1185">Reference proteome</keyword>
<evidence type="ECO:0000313" key="3">
    <source>
        <dbReference type="Proteomes" id="UP000499080"/>
    </source>
</evidence>
<keyword evidence="1" id="KW-0812">Transmembrane</keyword>
<gene>
    <name evidence="2" type="ORF">AVEN_103408_1</name>
</gene>
<name>A0A4Y2TMK0_ARAVE</name>
<sequence length="46" mass="5079">KVSWVPTGITIGVIIAFIAVSVGFIIFLKQRESPRVQSGFEMRGSR</sequence>
<keyword evidence="1" id="KW-1133">Transmembrane helix</keyword>
<feature type="non-terminal residue" evidence="2">
    <location>
        <position position="1"/>
    </location>
</feature>
<accession>A0A4Y2TMK0</accession>
<organism evidence="2 3">
    <name type="scientific">Araneus ventricosus</name>
    <name type="common">Orbweaver spider</name>
    <name type="synonym">Epeira ventricosa</name>
    <dbReference type="NCBI Taxonomy" id="182803"/>
    <lineage>
        <taxon>Eukaryota</taxon>
        <taxon>Metazoa</taxon>
        <taxon>Ecdysozoa</taxon>
        <taxon>Arthropoda</taxon>
        <taxon>Chelicerata</taxon>
        <taxon>Arachnida</taxon>
        <taxon>Araneae</taxon>
        <taxon>Araneomorphae</taxon>
        <taxon>Entelegynae</taxon>
        <taxon>Araneoidea</taxon>
        <taxon>Araneidae</taxon>
        <taxon>Araneus</taxon>
    </lineage>
</organism>
<evidence type="ECO:0000256" key="1">
    <source>
        <dbReference type="SAM" id="Phobius"/>
    </source>
</evidence>
<dbReference type="Proteomes" id="UP000499080">
    <property type="component" value="Unassembled WGS sequence"/>
</dbReference>
<dbReference type="AlphaFoldDB" id="A0A4Y2TMK0"/>
<dbReference type="EMBL" id="BGPR01029271">
    <property type="protein sequence ID" value="GBO00954.1"/>
    <property type="molecule type" value="Genomic_DNA"/>
</dbReference>
<feature type="transmembrane region" description="Helical" evidence="1">
    <location>
        <begin position="6"/>
        <end position="28"/>
    </location>
</feature>
<keyword evidence="1" id="KW-0472">Membrane</keyword>
<comment type="caution">
    <text evidence="2">The sequence shown here is derived from an EMBL/GenBank/DDBJ whole genome shotgun (WGS) entry which is preliminary data.</text>
</comment>
<evidence type="ECO:0000313" key="2">
    <source>
        <dbReference type="EMBL" id="GBO00954.1"/>
    </source>
</evidence>